<name>A0ACC3SE70_9PEZI</name>
<comment type="caution">
    <text evidence="1">The sequence shown here is derived from an EMBL/GenBank/DDBJ whole genome shotgun (WGS) entry which is preliminary data.</text>
</comment>
<dbReference type="Proteomes" id="UP001320706">
    <property type="component" value="Unassembled WGS sequence"/>
</dbReference>
<proteinExistence type="predicted"/>
<reference evidence="1" key="1">
    <citation type="submission" date="2024-02" db="EMBL/GenBank/DDBJ databases">
        <title>Metagenome Assembled Genome of Zalaria obscura JY119.</title>
        <authorList>
            <person name="Vighnesh L."/>
            <person name="Jagadeeshwari U."/>
            <person name="Venkata Ramana C."/>
            <person name="Sasikala C."/>
        </authorList>
    </citation>
    <scope>NUCLEOTIDE SEQUENCE</scope>
    <source>
        <strain evidence="1">JY119</strain>
    </source>
</reference>
<accession>A0ACC3SE70</accession>
<gene>
    <name evidence="1" type="ORF">M8818_004293</name>
</gene>
<dbReference type="EMBL" id="JAMKPW020000021">
    <property type="protein sequence ID" value="KAK8207639.1"/>
    <property type="molecule type" value="Genomic_DNA"/>
</dbReference>
<protein>
    <submittedName>
        <fullName evidence="1">Uncharacterized protein</fullName>
    </submittedName>
</protein>
<organism evidence="1 2">
    <name type="scientific">Zalaria obscura</name>
    <dbReference type="NCBI Taxonomy" id="2024903"/>
    <lineage>
        <taxon>Eukaryota</taxon>
        <taxon>Fungi</taxon>
        <taxon>Dikarya</taxon>
        <taxon>Ascomycota</taxon>
        <taxon>Pezizomycotina</taxon>
        <taxon>Dothideomycetes</taxon>
        <taxon>Dothideomycetidae</taxon>
        <taxon>Dothideales</taxon>
        <taxon>Zalariaceae</taxon>
        <taxon>Zalaria</taxon>
    </lineage>
</organism>
<keyword evidence="2" id="KW-1185">Reference proteome</keyword>
<evidence type="ECO:0000313" key="2">
    <source>
        <dbReference type="Proteomes" id="UP001320706"/>
    </source>
</evidence>
<sequence>MECVANLLVLEVDGQIMLSHHSVRQFVFPKSAMLPPIHSSQEQSERRIGSLCVFRLSIDLPSLALTRRGQSTRVRVPDSFLKSLVPKTVANLLPPNLLPTTSLPPLVLQRTPASSTAAAKKAEFLDYARANWMIHNRLQLPDTAEWYDWLDLVLDQRQGVKYPWPQLGEAHSLAPHICGLLGWAIMNNHTAALHLLNDCAPPVIRTEIKKHKLLQMPLANHGGVLPLELAIRTGFVLATSLLRENSDPWHIGLDGKSSLHVAAETGCLEHVRWMLAHQPSRRTLSSRVASVDTRDKTDKTALDYAAMSDHRHVVAELVNYCDILSTTSEGNTALHLAVMRGHTECVKELLNDKTKEMTNSGYSTPLDLAVVYGRLDVVKLLI</sequence>
<evidence type="ECO:0000313" key="1">
    <source>
        <dbReference type="EMBL" id="KAK8207639.1"/>
    </source>
</evidence>